<gene>
    <name evidence="10" type="ORF">BCV69DRAFT_214441</name>
</gene>
<sequence>MKVTVASVLAATAGVATFAGPTSAFVLPSGARGFPKLPEKVDFASKRDAGSLRLPLTHHRRFNIDSPDGVLKFAQRQKGYVEHKYGARSGDVTKRQQAALTDVGPDSFYVAEVPVGTPAQTFDLVLDTGSSDMWIASSACTQTVCQQVTLYNAADSSTNVASQTPFSIQYGSGSVTGTLFADTMSLGGHTVYNATMAAVTDVESGAINSPASGIIGMGFQQLATSGATPFWEVLAKSNVLSVPAFTFQLARNQDVSTATTQSAGGIFTLGEIDSSQYTGDITYIDIPSTTIGDRGYWAIYMDSITVAGKVVSTANQYAAIDTGTTLIAGNPDAVASIYAAVPGAQTVTQNGQDTGYYAYPCTTTVSISLSFGGKDFTMNSADFNGGALGSGYCLGAIFEIDLSTTGLDWVVGDAFLKNVFSVFEFEPARVGFASLVGGTAQEVAAIETGAAAATGSATPAADVGTSTVVLPTASGAASSAGIVGGSGLPTPVASSGTAAAVASSPSSVASTTAPAAADTVAVTSIVSASTIALSSAGGESTIIAASTPARTSTAAASTGASSSSSSASSISNAGFGVLFSCVCAIAAGAFLAV</sequence>
<feature type="signal peptide" evidence="8">
    <location>
        <begin position="1"/>
        <end position="24"/>
    </location>
</feature>
<reference evidence="10 11" key="1">
    <citation type="journal article" date="2018" name="Mol. Biol. Evol.">
        <title>Broad Genomic Sampling Reveals a Smut Pathogenic Ancestry of the Fungal Clade Ustilaginomycotina.</title>
        <authorList>
            <person name="Kijpornyongpan T."/>
            <person name="Mondo S.J."/>
            <person name="Barry K."/>
            <person name="Sandor L."/>
            <person name="Lee J."/>
            <person name="Lipzen A."/>
            <person name="Pangilinan J."/>
            <person name="LaButti K."/>
            <person name="Hainaut M."/>
            <person name="Henrissat B."/>
            <person name="Grigoriev I.V."/>
            <person name="Spatafora J.W."/>
            <person name="Aime M.C."/>
        </authorList>
    </citation>
    <scope>NUCLEOTIDE SEQUENCE [LARGE SCALE GENOMIC DNA]</scope>
    <source>
        <strain evidence="10 11">MCA 4718</strain>
    </source>
</reference>
<dbReference type="OrthoDB" id="771136at2759"/>
<dbReference type="FunFam" id="2.40.70.10:FF:000115">
    <property type="entry name" value="Lysosomal aspartic protease"/>
    <property type="match status" value="1"/>
</dbReference>
<dbReference type="AlphaFoldDB" id="A0A316U568"/>
<dbReference type="EMBL" id="KZ819329">
    <property type="protein sequence ID" value="PWN19978.1"/>
    <property type="molecule type" value="Genomic_DNA"/>
</dbReference>
<name>A0A316U568_9BASI</name>
<dbReference type="PROSITE" id="PS51767">
    <property type="entry name" value="PEPTIDASE_A1"/>
    <property type="match status" value="1"/>
</dbReference>
<evidence type="ECO:0000256" key="7">
    <source>
        <dbReference type="RuleBase" id="RU000454"/>
    </source>
</evidence>
<keyword evidence="8" id="KW-0732">Signal</keyword>
<keyword evidence="11" id="KW-1185">Reference proteome</keyword>
<dbReference type="Pfam" id="PF00026">
    <property type="entry name" value="Asp"/>
    <property type="match status" value="1"/>
</dbReference>
<accession>A0A316U568</accession>
<dbReference type="InterPro" id="IPR021109">
    <property type="entry name" value="Peptidase_aspartic_dom_sf"/>
</dbReference>
<feature type="disulfide bond" evidence="6">
    <location>
        <begin position="140"/>
        <end position="145"/>
    </location>
</feature>
<evidence type="ECO:0000313" key="10">
    <source>
        <dbReference type="EMBL" id="PWN19978.1"/>
    </source>
</evidence>
<dbReference type="SUPFAM" id="SSF50630">
    <property type="entry name" value="Acid proteases"/>
    <property type="match status" value="1"/>
</dbReference>
<dbReference type="PANTHER" id="PTHR47966">
    <property type="entry name" value="BETA-SITE APP-CLEAVING ENZYME, ISOFORM A-RELATED"/>
    <property type="match status" value="1"/>
</dbReference>
<evidence type="ECO:0000259" key="9">
    <source>
        <dbReference type="PROSITE" id="PS51767"/>
    </source>
</evidence>
<evidence type="ECO:0000256" key="8">
    <source>
        <dbReference type="SAM" id="SignalP"/>
    </source>
</evidence>
<dbReference type="GO" id="GO:0006508">
    <property type="term" value="P:proteolysis"/>
    <property type="evidence" value="ECO:0007669"/>
    <property type="project" value="UniProtKB-KW"/>
</dbReference>
<evidence type="ECO:0000313" key="11">
    <source>
        <dbReference type="Proteomes" id="UP000245942"/>
    </source>
</evidence>
<organism evidence="10 11">
    <name type="scientific">Pseudomicrostroma glucosiphilum</name>
    <dbReference type="NCBI Taxonomy" id="1684307"/>
    <lineage>
        <taxon>Eukaryota</taxon>
        <taxon>Fungi</taxon>
        <taxon>Dikarya</taxon>
        <taxon>Basidiomycota</taxon>
        <taxon>Ustilaginomycotina</taxon>
        <taxon>Exobasidiomycetes</taxon>
        <taxon>Microstromatales</taxon>
        <taxon>Microstromatales incertae sedis</taxon>
        <taxon>Pseudomicrostroma</taxon>
    </lineage>
</organism>
<evidence type="ECO:0000256" key="5">
    <source>
        <dbReference type="PIRSR" id="PIRSR601461-1"/>
    </source>
</evidence>
<dbReference type="GeneID" id="37011509"/>
<comment type="similarity">
    <text evidence="1 7">Belongs to the peptidase A1 family.</text>
</comment>
<feature type="chain" id="PRO_5016290103" evidence="8">
    <location>
        <begin position="25"/>
        <end position="593"/>
    </location>
</feature>
<keyword evidence="6" id="KW-1015">Disulfide bond</keyword>
<feature type="domain" description="Peptidase A1" evidence="9">
    <location>
        <begin position="109"/>
        <end position="433"/>
    </location>
</feature>
<dbReference type="InterPro" id="IPR034164">
    <property type="entry name" value="Pepsin-like_dom"/>
</dbReference>
<proteinExistence type="inferred from homology"/>
<evidence type="ECO:0000256" key="2">
    <source>
        <dbReference type="ARBA" id="ARBA00022670"/>
    </source>
</evidence>
<dbReference type="Gene3D" id="2.40.70.10">
    <property type="entry name" value="Acid Proteases"/>
    <property type="match status" value="2"/>
</dbReference>
<dbReference type="InterPro" id="IPR033121">
    <property type="entry name" value="PEPTIDASE_A1"/>
</dbReference>
<dbReference type="InterPro" id="IPR001461">
    <property type="entry name" value="Aspartic_peptidase_A1"/>
</dbReference>
<dbReference type="PROSITE" id="PS00141">
    <property type="entry name" value="ASP_PROTEASE"/>
    <property type="match status" value="1"/>
</dbReference>
<keyword evidence="2 7" id="KW-0645">Protease</keyword>
<keyword evidence="4 7" id="KW-0378">Hydrolase</keyword>
<dbReference type="PRINTS" id="PR00792">
    <property type="entry name" value="PEPSIN"/>
</dbReference>
<dbReference type="RefSeq" id="XP_025347138.1">
    <property type="nucleotide sequence ID" value="XM_025489775.1"/>
</dbReference>
<keyword evidence="3 7" id="KW-0064">Aspartyl protease</keyword>
<dbReference type="GO" id="GO:0004190">
    <property type="term" value="F:aspartic-type endopeptidase activity"/>
    <property type="evidence" value="ECO:0007669"/>
    <property type="project" value="UniProtKB-KW"/>
</dbReference>
<feature type="active site" evidence="5">
    <location>
        <position position="127"/>
    </location>
</feature>
<evidence type="ECO:0000256" key="6">
    <source>
        <dbReference type="PIRSR" id="PIRSR601461-2"/>
    </source>
</evidence>
<dbReference type="Proteomes" id="UP000245942">
    <property type="component" value="Unassembled WGS sequence"/>
</dbReference>
<dbReference type="PANTHER" id="PTHR47966:SF57">
    <property type="entry name" value="PEPTIDASE A1 DOMAIN-CONTAINING PROTEIN"/>
    <property type="match status" value="1"/>
</dbReference>
<dbReference type="InterPro" id="IPR001969">
    <property type="entry name" value="Aspartic_peptidase_AS"/>
</dbReference>
<evidence type="ECO:0000256" key="4">
    <source>
        <dbReference type="ARBA" id="ARBA00022801"/>
    </source>
</evidence>
<dbReference type="CDD" id="cd05471">
    <property type="entry name" value="pepsin_like"/>
    <property type="match status" value="1"/>
</dbReference>
<feature type="active site" evidence="5">
    <location>
        <position position="321"/>
    </location>
</feature>
<protein>
    <submittedName>
        <fullName evidence="10">Acid protease</fullName>
    </submittedName>
</protein>
<evidence type="ECO:0000256" key="3">
    <source>
        <dbReference type="ARBA" id="ARBA00022750"/>
    </source>
</evidence>
<dbReference type="STRING" id="1684307.A0A316U568"/>
<evidence type="ECO:0000256" key="1">
    <source>
        <dbReference type="ARBA" id="ARBA00007447"/>
    </source>
</evidence>